<feature type="compositionally biased region" description="Basic and acidic residues" evidence="1">
    <location>
        <begin position="85"/>
        <end position="108"/>
    </location>
</feature>
<proteinExistence type="predicted"/>
<evidence type="ECO:0000313" key="2">
    <source>
        <dbReference type="EMBL" id="KAG5385189.1"/>
    </source>
</evidence>
<dbReference type="EMBL" id="JADBGQ010000008">
    <property type="protein sequence ID" value="KAG5385189.1"/>
    <property type="molecule type" value="Genomic_DNA"/>
</dbReference>
<evidence type="ECO:0000256" key="1">
    <source>
        <dbReference type="SAM" id="MobiDB-lite"/>
    </source>
</evidence>
<reference evidence="2 3" key="1">
    <citation type="submission" date="2021-03" db="EMBL/GenBank/DDBJ databases">
        <authorList>
            <person name="King G.J."/>
            <person name="Bancroft I."/>
            <person name="Baten A."/>
            <person name="Bloomfield J."/>
            <person name="Borpatragohain P."/>
            <person name="He Z."/>
            <person name="Irish N."/>
            <person name="Irwin J."/>
            <person name="Liu K."/>
            <person name="Mauleon R.P."/>
            <person name="Moore J."/>
            <person name="Morris R."/>
            <person name="Ostergaard L."/>
            <person name="Wang B."/>
            <person name="Wells R."/>
        </authorList>
    </citation>
    <scope>NUCLEOTIDE SEQUENCE [LARGE SCALE GENOMIC DNA]</scope>
    <source>
        <strain evidence="2">R-o-18</strain>
        <tissue evidence="2">Leaf</tissue>
    </source>
</reference>
<accession>A0ABQ7LF52</accession>
<evidence type="ECO:0000313" key="3">
    <source>
        <dbReference type="Proteomes" id="UP000823674"/>
    </source>
</evidence>
<keyword evidence="3" id="KW-1185">Reference proteome</keyword>
<sequence>MMNIQAWASSVKLKTPNYSLWVRMMKKNHRGKGVWSHTSDEAPWKICKVFAHVNERQPEAHQQKPRSSQSFSGFLSDPLNQEDQEDRRGSKGELYKQGQTHKEKELGNESKTQIHQAQMSSVYMKVQGTSPGSLA</sequence>
<feature type="region of interest" description="Disordered" evidence="1">
    <location>
        <begin position="55"/>
        <end position="135"/>
    </location>
</feature>
<comment type="caution">
    <text evidence="2">The sequence shown here is derived from an EMBL/GenBank/DDBJ whole genome shotgun (WGS) entry which is preliminary data.</text>
</comment>
<feature type="compositionally biased region" description="Polar residues" evidence="1">
    <location>
        <begin position="65"/>
        <end position="81"/>
    </location>
</feature>
<feature type="non-terminal residue" evidence="2">
    <location>
        <position position="135"/>
    </location>
</feature>
<evidence type="ECO:0008006" key="4">
    <source>
        <dbReference type="Google" id="ProtNLM"/>
    </source>
</evidence>
<name>A0ABQ7LF52_BRACM</name>
<protein>
    <recommendedName>
        <fullName evidence="4">NAC domain-containing protein</fullName>
    </recommendedName>
</protein>
<dbReference type="Proteomes" id="UP000823674">
    <property type="component" value="Chromosome A09"/>
</dbReference>
<feature type="compositionally biased region" description="Polar residues" evidence="1">
    <location>
        <begin position="109"/>
        <end position="135"/>
    </location>
</feature>
<gene>
    <name evidence="2" type="primary">A09g513970.1_BraROA</name>
    <name evidence="2" type="ORF">IGI04_036659</name>
</gene>
<organism evidence="2 3">
    <name type="scientific">Brassica rapa subsp. trilocularis</name>
    <dbReference type="NCBI Taxonomy" id="1813537"/>
    <lineage>
        <taxon>Eukaryota</taxon>
        <taxon>Viridiplantae</taxon>
        <taxon>Streptophyta</taxon>
        <taxon>Embryophyta</taxon>
        <taxon>Tracheophyta</taxon>
        <taxon>Spermatophyta</taxon>
        <taxon>Magnoliopsida</taxon>
        <taxon>eudicotyledons</taxon>
        <taxon>Gunneridae</taxon>
        <taxon>Pentapetalae</taxon>
        <taxon>rosids</taxon>
        <taxon>malvids</taxon>
        <taxon>Brassicales</taxon>
        <taxon>Brassicaceae</taxon>
        <taxon>Brassiceae</taxon>
        <taxon>Brassica</taxon>
    </lineage>
</organism>